<evidence type="ECO:0000259" key="2">
    <source>
        <dbReference type="Pfam" id="PF14832"/>
    </source>
</evidence>
<gene>
    <name evidence="3" type="ORF">ACFOEX_01655</name>
</gene>
<proteinExistence type="predicted"/>
<dbReference type="InterPro" id="IPR028116">
    <property type="entry name" value="Cis-CaaD-like"/>
</dbReference>
<evidence type="ECO:0000313" key="3">
    <source>
        <dbReference type="EMBL" id="MFC3265066.1"/>
    </source>
</evidence>
<reference evidence="4" key="1">
    <citation type="journal article" date="2019" name="Int. J. Syst. Evol. Microbiol.">
        <title>The Global Catalogue of Microorganisms (GCM) 10K type strain sequencing project: providing services to taxonomists for standard genome sequencing and annotation.</title>
        <authorList>
            <consortium name="The Broad Institute Genomics Platform"/>
            <consortium name="The Broad Institute Genome Sequencing Center for Infectious Disease"/>
            <person name="Wu L."/>
            <person name="Ma J."/>
        </authorList>
    </citation>
    <scope>NUCLEOTIDE SEQUENCE [LARGE SCALE GENOMIC DNA]</scope>
    <source>
        <strain evidence="4">CCM 7941</strain>
    </source>
</reference>
<dbReference type="Pfam" id="PF14832">
    <property type="entry name" value="Tautomerase_3"/>
    <property type="match status" value="1"/>
</dbReference>
<protein>
    <submittedName>
        <fullName evidence="3">Tautomerase family protein</fullName>
    </submittedName>
</protein>
<organism evidence="3 4">
    <name type="scientific">Camelimonas abortus</name>
    <dbReference type="NCBI Taxonomy" id="1017184"/>
    <lineage>
        <taxon>Bacteria</taxon>
        <taxon>Pseudomonadati</taxon>
        <taxon>Pseudomonadota</taxon>
        <taxon>Alphaproteobacteria</taxon>
        <taxon>Hyphomicrobiales</taxon>
        <taxon>Chelatococcaceae</taxon>
        <taxon>Camelimonas</taxon>
    </lineage>
</organism>
<name>A0ABV7LCD6_9HYPH</name>
<dbReference type="EMBL" id="JBHRUV010000010">
    <property type="protein sequence ID" value="MFC3265066.1"/>
    <property type="molecule type" value="Genomic_DNA"/>
</dbReference>
<dbReference type="Proteomes" id="UP001595536">
    <property type="component" value="Unassembled WGS sequence"/>
</dbReference>
<evidence type="ECO:0000256" key="1">
    <source>
        <dbReference type="SAM" id="MobiDB-lite"/>
    </source>
</evidence>
<feature type="region of interest" description="Disordered" evidence="1">
    <location>
        <begin position="46"/>
        <end position="68"/>
    </location>
</feature>
<dbReference type="RefSeq" id="WP_376830265.1">
    <property type="nucleotide sequence ID" value="NZ_JBHLWR010000006.1"/>
</dbReference>
<dbReference type="InterPro" id="IPR014347">
    <property type="entry name" value="Tautomerase/MIF_sf"/>
</dbReference>
<comment type="caution">
    <text evidence="3">The sequence shown here is derived from an EMBL/GenBank/DDBJ whole genome shotgun (WGS) entry which is preliminary data.</text>
</comment>
<keyword evidence="4" id="KW-1185">Reference proteome</keyword>
<sequence length="68" mass="7895">MATARHFIDRVSAVLAPCLRGRGHDWELHVDETPFEYWAINGIFPPREGTPDDARWRAENRPSPRTHD</sequence>
<accession>A0ABV7LCD6</accession>
<evidence type="ECO:0000313" key="4">
    <source>
        <dbReference type="Proteomes" id="UP001595536"/>
    </source>
</evidence>
<feature type="domain" description="Tautomerase cis-CaaD-like" evidence="2">
    <location>
        <begin position="4"/>
        <end position="61"/>
    </location>
</feature>
<feature type="compositionally biased region" description="Basic and acidic residues" evidence="1">
    <location>
        <begin position="49"/>
        <end position="68"/>
    </location>
</feature>
<dbReference type="Gene3D" id="3.30.429.10">
    <property type="entry name" value="Macrophage Migration Inhibitory Factor"/>
    <property type="match status" value="1"/>
</dbReference>